<dbReference type="InterPro" id="IPR013083">
    <property type="entry name" value="Znf_RING/FYVE/PHD"/>
</dbReference>
<evidence type="ECO:0000256" key="1">
    <source>
        <dbReference type="SAM" id="MobiDB-lite"/>
    </source>
</evidence>
<dbReference type="STRING" id="686832.A0A0C3BX68"/>
<accession>A0A0C3BX68</accession>
<evidence type="ECO:0000313" key="3">
    <source>
        <dbReference type="Proteomes" id="UP000053424"/>
    </source>
</evidence>
<dbReference type="Gene3D" id="3.30.40.10">
    <property type="entry name" value="Zinc/RING finger domain, C3HC4 (zinc finger)"/>
    <property type="match status" value="1"/>
</dbReference>
<dbReference type="OrthoDB" id="6270329at2759"/>
<feature type="region of interest" description="Disordered" evidence="1">
    <location>
        <begin position="142"/>
        <end position="232"/>
    </location>
</feature>
<dbReference type="HOGENOM" id="CLU_1004942_0_0_1"/>
<evidence type="ECO:0008006" key="4">
    <source>
        <dbReference type="Google" id="ProtNLM"/>
    </source>
</evidence>
<dbReference type="Proteomes" id="UP000053424">
    <property type="component" value="Unassembled WGS sequence"/>
</dbReference>
<dbReference type="EMBL" id="KN831781">
    <property type="protein sequence ID" value="KIM41150.1"/>
    <property type="molecule type" value="Genomic_DNA"/>
</dbReference>
<gene>
    <name evidence="2" type="ORF">M413DRAFT_28215</name>
</gene>
<feature type="compositionally biased region" description="Low complexity" evidence="1">
    <location>
        <begin position="200"/>
        <end position="214"/>
    </location>
</feature>
<keyword evidence="3" id="KW-1185">Reference proteome</keyword>
<organism evidence="2 3">
    <name type="scientific">Hebeloma cylindrosporum</name>
    <dbReference type="NCBI Taxonomy" id="76867"/>
    <lineage>
        <taxon>Eukaryota</taxon>
        <taxon>Fungi</taxon>
        <taxon>Dikarya</taxon>
        <taxon>Basidiomycota</taxon>
        <taxon>Agaricomycotina</taxon>
        <taxon>Agaricomycetes</taxon>
        <taxon>Agaricomycetidae</taxon>
        <taxon>Agaricales</taxon>
        <taxon>Agaricineae</taxon>
        <taxon>Hymenogastraceae</taxon>
        <taxon>Hebeloma</taxon>
    </lineage>
</organism>
<reference evidence="2 3" key="1">
    <citation type="submission" date="2014-04" db="EMBL/GenBank/DDBJ databases">
        <authorList>
            <consortium name="DOE Joint Genome Institute"/>
            <person name="Kuo A."/>
            <person name="Gay G."/>
            <person name="Dore J."/>
            <person name="Kohler A."/>
            <person name="Nagy L.G."/>
            <person name="Floudas D."/>
            <person name="Copeland A."/>
            <person name="Barry K.W."/>
            <person name="Cichocki N."/>
            <person name="Veneault-Fourrey C."/>
            <person name="LaButti K."/>
            <person name="Lindquist E.A."/>
            <person name="Lipzen A."/>
            <person name="Lundell T."/>
            <person name="Morin E."/>
            <person name="Murat C."/>
            <person name="Sun H."/>
            <person name="Tunlid A."/>
            <person name="Henrissat B."/>
            <person name="Grigoriev I.V."/>
            <person name="Hibbett D.S."/>
            <person name="Martin F."/>
            <person name="Nordberg H.P."/>
            <person name="Cantor M.N."/>
            <person name="Hua S.X."/>
        </authorList>
    </citation>
    <scope>NUCLEOTIDE SEQUENCE [LARGE SCALE GENOMIC DNA]</scope>
    <source>
        <strain evidence="3">h7</strain>
    </source>
</reference>
<dbReference type="AlphaFoldDB" id="A0A0C3BX68"/>
<proteinExistence type="predicted"/>
<protein>
    <recommendedName>
        <fullName evidence="4">RING-type domain-containing protein</fullName>
    </recommendedName>
</protein>
<name>A0A0C3BX68_HEBCY</name>
<sequence>MTTTSATKGVVLAPLEQRRPPLPIARRKLCFRGGWVCWQRAIPLPDPNNILKHYSLPRYSLGILEVELPLQQAGRSKKDAVDRDCGICFEYAVVPCRTLCCGKIFCTEHLADWLHGPNAEGRCPNCENACSLEGGTLSLAPPTLLPSSQVPRKRNLSKPPVYPSSPLAAMQPHHNDTLLDSPPPANPAHATSTVADDKPSAASSTSSSATVSSSNGTAFSDEEPVGHPHGIVVPTVHSASSVLNLGDSTTPFSTSWGTVSRFMSIVTFLMFLYKLLS</sequence>
<reference evidence="3" key="2">
    <citation type="submission" date="2015-01" db="EMBL/GenBank/DDBJ databases">
        <title>Evolutionary Origins and Diversification of the Mycorrhizal Mutualists.</title>
        <authorList>
            <consortium name="DOE Joint Genome Institute"/>
            <consortium name="Mycorrhizal Genomics Consortium"/>
            <person name="Kohler A."/>
            <person name="Kuo A."/>
            <person name="Nagy L.G."/>
            <person name="Floudas D."/>
            <person name="Copeland A."/>
            <person name="Barry K.W."/>
            <person name="Cichocki N."/>
            <person name="Veneault-Fourrey C."/>
            <person name="LaButti K."/>
            <person name="Lindquist E.A."/>
            <person name="Lipzen A."/>
            <person name="Lundell T."/>
            <person name="Morin E."/>
            <person name="Murat C."/>
            <person name="Riley R."/>
            <person name="Ohm R."/>
            <person name="Sun H."/>
            <person name="Tunlid A."/>
            <person name="Henrissat B."/>
            <person name="Grigoriev I.V."/>
            <person name="Hibbett D.S."/>
            <person name="Martin F."/>
        </authorList>
    </citation>
    <scope>NUCLEOTIDE SEQUENCE [LARGE SCALE GENOMIC DNA]</scope>
    <source>
        <strain evidence="3">h7</strain>
    </source>
</reference>
<dbReference type="SUPFAM" id="SSF57850">
    <property type="entry name" value="RING/U-box"/>
    <property type="match status" value="1"/>
</dbReference>
<evidence type="ECO:0000313" key="2">
    <source>
        <dbReference type="EMBL" id="KIM41150.1"/>
    </source>
</evidence>